<name>A0A1Z4GKP4_9CYAN</name>
<keyword evidence="2" id="KW-1185">Reference proteome</keyword>
<dbReference type="Gene3D" id="2.60.120.10">
    <property type="entry name" value="Jelly Rolls"/>
    <property type="match status" value="1"/>
</dbReference>
<dbReference type="Proteomes" id="UP000218287">
    <property type="component" value="Chromosome"/>
</dbReference>
<organism evidence="1 2">
    <name type="scientific">Anabaenopsis circularis NIES-21</name>
    <dbReference type="NCBI Taxonomy" id="1085406"/>
    <lineage>
        <taxon>Bacteria</taxon>
        <taxon>Bacillati</taxon>
        <taxon>Cyanobacteriota</taxon>
        <taxon>Cyanophyceae</taxon>
        <taxon>Nostocales</taxon>
        <taxon>Nodulariaceae</taxon>
        <taxon>Anabaenopsis</taxon>
    </lineage>
</organism>
<dbReference type="EMBL" id="AP018174">
    <property type="protein sequence ID" value="BAY18074.1"/>
    <property type="molecule type" value="Genomic_DNA"/>
</dbReference>
<evidence type="ECO:0000313" key="1">
    <source>
        <dbReference type="EMBL" id="BAY18074.1"/>
    </source>
</evidence>
<dbReference type="InterPro" id="IPR018490">
    <property type="entry name" value="cNMP-bd_dom_sf"/>
</dbReference>
<accession>A0A1Z4GKP4</accession>
<reference evidence="1 2" key="1">
    <citation type="submission" date="2017-06" db="EMBL/GenBank/DDBJ databases">
        <title>Genome sequencing of cyanobaciteial culture collection at National Institute for Environmental Studies (NIES).</title>
        <authorList>
            <person name="Hirose Y."/>
            <person name="Shimura Y."/>
            <person name="Fujisawa T."/>
            <person name="Nakamura Y."/>
            <person name="Kawachi M."/>
        </authorList>
    </citation>
    <scope>NUCLEOTIDE SEQUENCE [LARGE SCALE GENOMIC DNA]</scope>
    <source>
        <strain evidence="1 2">NIES-21</strain>
    </source>
</reference>
<protein>
    <submittedName>
        <fullName evidence="1">Crp/Fnr family transcriptional regulator</fullName>
    </submittedName>
</protein>
<evidence type="ECO:0000313" key="2">
    <source>
        <dbReference type="Proteomes" id="UP000218287"/>
    </source>
</evidence>
<dbReference type="SUPFAM" id="SSF51206">
    <property type="entry name" value="cAMP-binding domain-like"/>
    <property type="match status" value="1"/>
</dbReference>
<gene>
    <name evidence="1" type="ORF">NIES21_39170</name>
</gene>
<proteinExistence type="predicted"/>
<sequence length="87" mass="9664">MSISNQSHLLGENQILTALSAAEYQRLVPHLEPVHLKVNQVLYKPGEPITHVYFLNQSIASLVCIQEDGSTDAGLSPYWCNGSCWHT</sequence>
<dbReference type="AlphaFoldDB" id="A0A1Z4GKP4"/>
<dbReference type="InterPro" id="IPR014710">
    <property type="entry name" value="RmlC-like_jellyroll"/>
</dbReference>